<accession>A0A5D2JWH2</accession>
<protein>
    <submittedName>
        <fullName evidence="1">Uncharacterized protein</fullName>
    </submittedName>
</protein>
<keyword evidence="2" id="KW-1185">Reference proteome</keyword>
<evidence type="ECO:0000313" key="1">
    <source>
        <dbReference type="EMBL" id="TYH58233.1"/>
    </source>
</evidence>
<sequence>MRWPKKGKSPIWLFKPPYTQIWVQILQKYQQKASKNHETFRFPATDPRGCLPRPFHVFP</sequence>
<organism evidence="1 2">
    <name type="scientific">Gossypium tomentosum</name>
    <name type="common">Hawaiian cotton</name>
    <name type="synonym">Gossypium sandvicense</name>
    <dbReference type="NCBI Taxonomy" id="34277"/>
    <lineage>
        <taxon>Eukaryota</taxon>
        <taxon>Viridiplantae</taxon>
        <taxon>Streptophyta</taxon>
        <taxon>Embryophyta</taxon>
        <taxon>Tracheophyta</taxon>
        <taxon>Spermatophyta</taxon>
        <taxon>Magnoliopsida</taxon>
        <taxon>eudicotyledons</taxon>
        <taxon>Gunneridae</taxon>
        <taxon>Pentapetalae</taxon>
        <taxon>rosids</taxon>
        <taxon>malvids</taxon>
        <taxon>Malvales</taxon>
        <taxon>Malvaceae</taxon>
        <taxon>Malvoideae</taxon>
        <taxon>Gossypium</taxon>
    </lineage>
</organism>
<name>A0A5D2JWH2_GOSTO</name>
<dbReference type="AlphaFoldDB" id="A0A5D2JWH2"/>
<dbReference type="EMBL" id="CM017630">
    <property type="protein sequence ID" value="TYH58233.1"/>
    <property type="molecule type" value="Genomic_DNA"/>
</dbReference>
<proteinExistence type="predicted"/>
<evidence type="ECO:0000313" key="2">
    <source>
        <dbReference type="Proteomes" id="UP000322667"/>
    </source>
</evidence>
<gene>
    <name evidence="1" type="ORF">ES332_D08G139200v1</name>
</gene>
<dbReference type="Proteomes" id="UP000322667">
    <property type="component" value="Chromosome D08"/>
</dbReference>
<reference evidence="1 2" key="1">
    <citation type="submission" date="2019-07" db="EMBL/GenBank/DDBJ databases">
        <title>WGS assembly of Gossypium tomentosum.</title>
        <authorList>
            <person name="Chen Z.J."/>
            <person name="Sreedasyam A."/>
            <person name="Ando A."/>
            <person name="Song Q."/>
            <person name="De L."/>
            <person name="Hulse-Kemp A."/>
            <person name="Ding M."/>
            <person name="Ye W."/>
            <person name="Kirkbride R."/>
            <person name="Jenkins J."/>
            <person name="Plott C."/>
            <person name="Lovell J."/>
            <person name="Lin Y.-M."/>
            <person name="Vaughn R."/>
            <person name="Liu B."/>
            <person name="Li W."/>
            <person name="Simpson S."/>
            <person name="Scheffler B."/>
            <person name="Saski C."/>
            <person name="Grover C."/>
            <person name="Hu G."/>
            <person name="Conover J."/>
            <person name="Carlson J."/>
            <person name="Shu S."/>
            <person name="Boston L."/>
            <person name="Williams M."/>
            <person name="Peterson D."/>
            <person name="Mcgee K."/>
            <person name="Jones D."/>
            <person name="Wendel J."/>
            <person name="Stelly D."/>
            <person name="Grimwood J."/>
            <person name="Schmutz J."/>
        </authorList>
    </citation>
    <scope>NUCLEOTIDE SEQUENCE [LARGE SCALE GENOMIC DNA]</scope>
    <source>
        <strain evidence="1">7179.01</strain>
    </source>
</reference>